<evidence type="ECO:0000256" key="6">
    <source>
        <dbReference type="ARBA" id="ARBA00023152"/>
    </source>
</evidence>
<dbReference type="HAMAP" id="MF_00561">
    <property type="entry name" value="ADP_PFKinase"/>
    <property type="match status" value="1"/>
</dbReference>
<dbReference type="GO" id="GO:0008443">
    <property type="term" value="F:phosphofructokinase activity"/>
    <property type="evidence" value="ECO:0007669"/>
    <property type="project" value="InterPro"/>
</dbReference>
<dbReference type="SUPFAM" id="SSF53613">
    <property type="entry name" value="Ribokinase-like"/>
    <property type="match status" value="1"/>
</dbReference>
<evidence type="ECO:0000256" key="2">
    <source>
        <dbReference type="ARBA" id="ARBA00022679"/>
    </source>
</evidence>
<dbReference type="OrthoDB" id="85200at2157"/>
<dbReference type="Gene3D" id="3.30.1110.20">
    <property type="match status" value="1"/>
</dbReference>
<dbReference type="EC" id="2.7.1.146" evidence="7"/>
<dbReference type="GO" id="GO:0046872">
    <property type="term" value="F:metal ion binding"/>
    <property type="evidence" value="ECO:0007669"/>
    <property type="project" value="UniProtKB-KW"/>
</dbReference>
<dbReference type="PANTHER" id="PTHR21208:SF1">
    <property type="entry name" value="ADP-DEPENDENT GLUCOKINASE"/>
    <property type="match status" value="1"/>
</dbReference>
<dbReference type="STRING" id="2177.BHR79_05490"/>
<reference evidence="10 12" key="2">
    <citation type="submission" date="2016-10" db="EMBL/GenBank/DDBJ databases">
        <authorList>
            <person name="de Groot N.N."/>
        </authorList>
    </citation>
    <scope>NUCLEOTIDE SEQUENCE [LARGE SCALE GENOMIC DNA]</scope>
    <source>
        <strain evidence="10 12">Z-7982</strain>
    </source>
</reference>
<comment type="function">
    <text evidence="7">Catalyzes the phosphorylation of fructose 6-phosphate to fructose 1,6-bisphosphate using ADP as the phosphate donor.</text>
</comment>
<dbReference type="Proteomes" id="UP000198669">
    <property type="component" value="Unassembled WGS sequence"/>
</dbReference>
<dbReference type="InterPro" id="IPR007666">
    <property type="entry name" value="ADP_PFK/GK"/>
</dbReference>
<keyword evidence="1 7" id="KW-0963">Cytoplasm</keyword>
<dbReference type="Proteomes" id="UP000186879">
    <property type="component" value="Chromosome"/>
</dbReference>
<dbReference type="EMBL" id="RJJG01000003">
    <property type="protein sequence ID" value="RNI09948.1"/>
    <property type="molecule type" value="Genomic_DNA"/>
</dbReference>
<evidence type="ECO:0000256" key="7">
    <source>
        <dbReference type="HAMAP-Rule" id="MF_00561"/>
    </source>
</evidence>
<sequence length="491" mass="54762">MDISEWDKRYIEAYESVARNISCVNGIFVAYNSNVDAIKHIGPGDVENLLRKVDVETVQQRIFSYPRQIDSPVDFLARLLIAMKDGKAAEIPTYSTDIHEWLTDNLVFDEARMGGQAGIISNLLANMDLNKVIAYIPWLSPEQADYFVSSPNLLHPFVREGRMELLPPAEASNSDYKAKVNWIIEFNKGLSVKYAEDRIIVPRNNRLIISSRPPWIRIDMSDEVYEHLPEMGKTVDGAILSGYQMIKEAYEDGKTYRDYVERAVGAIGQLKKANPDICIHVEFTSIQNKFIRSAILNDIVHNHVHSLGLDTVEVANALNVLGYEELAYSVIKKEEDAIVALYEGAVRLLHELKLQRIHVHSLGFYICVVSKDCPIDVEQHLDSLLFASTTAASRALQGGIKGFEDIKAGLDVPISTQGMDQIDKLGAYLVRQGKCNLEDFEKGCICTRNHDVLIIPARVVDHPVDTVGIGDTISASAFAAVLAGMCSPREN</sequence>
<feature type="active site" description="Proton acceptor" evidence="7">
    <location>
        <position position="471"/>
    </location>
</feature>
<feature type="binding site" evidence="7">
    <location>
        <position position="313"/>
    </location>
    <ligand>
        <name>Mg(2+)</name>
        <dbReference type="ChEBI" id="CHEBI:18420"/>
    </ligand>
</feature>
<evidence type="ECO:0000313" key="8">
    <source>
        <dbReference type="EMBL" id="APH38998.1"/>
    </source>
</evidence>
<comment type="cofactor">
    <cofactor evidence="7">
        <name>Mg(2+)</name>
        <dbReference type="ChEBI" id="CHEBI:18420"/>
    </cofactor>
    <text evidence="7">Binds 1 Mg(2+) ion per subunit.</text>
</comment>
<dbReference type="PROSITE" id="PS51255">
    <property type="entry name" value="ADPK"/>
    <property type="match status" value="1"/>
</dbReference>
<evidence type="ECO:0000313" key="10">
    <source>
        <dbReference type="EMBL" id="SDW89431.1"/>
    </source>
</evidence>
<evidence type="ECO:0000313" key="12">
    <source>
        <dbReference type="Proteomes" id="UP000198669"/>
    </source>
</evidence>
<comment type="pathway">
    <text evidence="7">Carbohydrate degradation; glycolysis.</text>
</comment>
<evidence type="ECO:0000256" key="1">
    <source>
        <dbReference type="ARBA" id="ARBA00022490"/>
    </source>
</evidence>
<dbReference type="UniPathway" id="UPA00109"/>
<dbReference type="GO" id="GO:0006000">
    <property type="term" value="P:fructose metabolic process"/>
    <property type="evidence" value="ECO:0007669"/>
    <property type="project" value="InterPro"/>
</dbReference>
<keyword evidence="3 7" id="KW-0479">Metal-binding</keyword>
<evidence type="ECO:0000313" key="13">
    <source>
        <dbReference type="Proteomes" id="UP000267921"/>
    </source>
</evidence>
<dbReference type="GO" id="GO:0043844">
    <property type="term" value="F:ADP-specific phosphofructokinase activity"/>
    <property type="evidence" value="ECO:0007669"/>
    <property type="project" value="UniProtKB-EC"/>
</dbReference>
<organism evidence="8 11">
    <name type="scientific">Methanohalophilus halophilus</name>
    <dbReference type="NCBI Taxonomy" id="2177"/>
    <lineage>
        <taxon>Archaea</taxon>
        <taxon>Methanobacteriati</taxon>
        <taxon>Methanobacteriota</taxon>
        <taxon>Stenosarchaea group</taxon>
        <taxon>Methanomicrobia</taxon>
        <taxon>Methanosarcinales</taxon>
        <taxon>Methanosarcinaceae</taxon>
        <taxon>Methanohalophilus</taxon>
    </lineage>
</organism>
<dbReference type="EMBL" id="CP017921">
    <property type="protein sequence ID" value="APH38998.1"/>
    <property type="molecule type" value="Genomic_DNA"/>
</dbReference>
<keyword evidence="2 7" id="KW-0808">Transferase</keyword>
<dbReference type="Proteomes" id="UP000267921">
    <property type="component" value="Unassembled WGS sequence"/>
</dbReference>
<dbReference type="EMBL" id="FNMU01000006">
    <property type="protein sequence ID" value="SDW89431.1"/>
    <property type="molecule type" value="Genomic_DNA"/>
</dbReference>
<dbReference type="GeneID" id="30583197"/>
<dbReference type="PANTHER" id="PTHR21208">
    <property type="entry name" value="ADP-DEPENDENT GLUCOKINASE"/>
    <property type="match status" value="1"/>
</dbReference>
<gene>
    <name evidence="7" type="primary">pfkC</name>
    <name evidence="8" type="ORF">BHR79_05490</name>
    <name evidence="9" type="ORF">EFE40_04765</name>
    <name evidence="10" type="ORF">SAMN04515625_1805</name>
</gene>
<dbReference type="Gene3D" id="3.40.1190.20">
    <property type="match status" value="1"/>
</dbReference>
<protein>
    <recommendedName>
        <fullName evidence="7">ADP-specific phosphofructokinase</fullName>
        <ecNumber evidence="7">2.7.1.146</ecNumber>
    </recommendedName>
    <alternativeName>
        <fullName evidence="7">ADP-dependent phosphofructokinase</fullName>
        <shortName evidence="7">ADP-Pfk</shortName>
    </alternativeName>
</protein>
<reference evidence="9 13" key="3">
    <citation type="submission" date="2018-10" db="EMBL/GenBank/DDBJ databases">
        <title>Cultivation of a novel Methanohalophilus strain from Kebrit Deep of the Red Sea and a genomic comparison of members of the genus Methanohalophilus.</title>
        <authorList>
            <person name="Guan Y."/>
            <person name="Ngugi D.K."/>
            <person name="Stingl U."/>
        </authorList>
    </citation>
    <scope>NUCLEOTIDE SEQUENCE [LARGE SCALE GENOMIC DNA]</scope>
    <source>
        <strain evidence="9 13">DSM 3094</strain>
    </source>
</reference>
<accession>A0A1L3Q295</accession>
<dbReference type="AlphaFoldDB" id="A0A1L3Q295"/>
<dbReference type="GO" id="GO:0006096">
    <property type="term" value="P:glycolytic process"/>
    <property type="evidence" value="ECO:0007669"/>
    <property type="project" value="UniProtKB-UniRule"/>
</dbReference>
<feature type="binding site" evidence="7">
    <location>
        <position position="282"/>
    </location>
    <ligand>
        <name>Mg(2+)</name>
        <dbReference type="ChEBI" id="CHEBI:18420"/>
    </ligand>
</feature>
<keyword evidence="6 7" id="KW-0324">Glycolysis</keyword>
<comment type="catalytic activity">
    <reaction evidence="7">
        <text>beta-D-fructose 6-phosphate + ADP = beta-D-fructose 1,6-bisphosphate + AMP + H(+)</text>
        <dbReference type="Rhea" id="RHEA:20105"/>
        <dbReference type="ChEBI" id="CHEBI:15378"/>
        <dbReference type="ChEBI" id="CHEBI:32966"/>
        <dbReference type="ChEBI" id="CHEBI:57634"/>
        <dbReference type="ChEBI" id="CHEBI:456215"/>
        <dbReference type="ChEBI" id="CHEBI:456216"/>
        <dbReference type="EC" id="2.7.1.146"/>
    </reaction>
</comment>
<feature type="binding site" evidence="7">
    <location>
        <position position="471"/>
    </location>
    <ligand>
        <name>Mg(2+)</name>
        <dbReference type="ChEBI" id="CHEBI:18420"/>
    </ligand>
</feature>
<name>A0A1L3Q295_9EURY</name>
<dbReference type="InterPro" id="IPR011790">
    <property type="entry name" value="ADP_PFK_arc"/>
</dbReference>
<evidence type="ECO:0000256" key="3">
    <source>
        <dbReference type="ARBA" id="ARBA00022723"/>
    </source>
</evidence>
<dbReference type="Pfam" id="PF04587">
    <property type="entry name" value="ADP_PFK_GK"/>
    <property type="match status" value="1"/>
</dbReference>
<evidence type="ECO:0000256" key="4">
    <source>
        <dbReference type="ARBA" id="ARBA00022777"/>
    </source>
</evidence>
<keyword evidence="5 7" id="KW-0460">Magnesium</keyword>
<dbReference type="KEGG" id="mhaz:BHR79_05490"/>
<evidence type="ECO:0000313" key="9">
    <source>
        <dbReference type="EMBL" id="RNI09948.1"/>
    </source>
</evidence>
<proteinExistence type="inferred from homology"/>
<dbReference type="GO" id="GO:0005737">
    <property type="term" value="C:cytoplasm"/>
    <property type="evidence" value="ECO:0007669"/>
    <property type="project" value="UniProtKB-SubCell"/>
</dbReference>
<dbReference type="InterPro" id="IPR029056">
    <property type="entry name" value="Ribokinase-like"/>
</dbReference>
<reference evidence="8 11" key="1">
    <citation type="submission" date="2016-10" db="EMBL/GenBank/DDBJ databases">
        <title>Methanohalophilus halophilus.</title>
        <authorList>
            <person name="L'haridon S."/>
        </authorList>
    </citation>
    <scope>NUCLEOTIDE SEQUENCE [LARGE SCALE GENOMIC DNA]</scope>
    <source>
        <strain evidence="8 11">Z-7982</strain>
    </source>
</reference>
<dbReference type="RefSeq" id="WP_072561436.1">
    <property type="nucleotide sequence ID" value="NZ_CP017921.1"/>
</dbReference>
<evidence type="ECO:0000256" key="5">
    <source>
        <dbReference type="ARBA" id="ARBA00022842"/>
    </source>
</evidence>
<keyword evidence="11" id="KW-1185">Reference proteome</keyword>
<comment type="similarity">
    <text evidence="7">Belongs to the carbohydrate kinase PfkC family.</text>
</comment>
<evidence type="ECO:0000313" key="11">
    <source>
        <dbReference type="Proteomes" id="UP000186879"/>
    </source>
</evidence>
<comment type="subcellular location">
    <subcellularLocation>
        <location evidence="7">Cytoplasm</location>
    </subcellularLocation>
</comment>
<dbReference type="NCBIfam" id="TIGR02045">
    <property type="entry name" value="P_fruct_ADP"/>
    <property type="match status" value="1"/>
</dbReference>
<keyword evidence="4 7" id="KW-0418">Kinase</keyword>